<evidence type="ECO:0000313" key="4">
    <source>
        <dbReference type="Proteomes" id="UP000518752"/>
    </source>
</evidence>
<evidence type="ECO:0000256" key="2">
    <source>
        <dbReference type="SAM" id="MobiDB-lite"/>
    </source>
</evidence>
<name>A0A8H5H7J1_9AGAR</name>
<feature type="coiled-coil region" evidence="1">
    <location>
        <begin position="7"/>
        <end position="38"/>
    </location>
</feature>
<dbReference type="Proteomes" id="UP000518752">
    <property type="component" value="Unassembled WGS sequence"/>
</dbReference>
<dbReference type="OrthoDB" id="3172239at2759"/>
<comment type="caution">
    <text evidence="3">The sequence shown here is derived from an EMBL/GenBank/DDBJ whole genome shotgun (WGS) entry which is preliminary data.</text>
</comment>
<evidence type="ECO:0000256" key="1">
    <source>
        <dbReference type="SAM" id="Coils"/>
    </source>
</evidence>
<evidence type="ECO:0000313" key="3">
    <source>
        <dbReference type="EMBL" id="KAF5378391.1"/>
    </source>
</evidence>
<protein>
    <recommendedName>
        <fullName evidence="5">F-box domain-containing protein</fullName>
    </recommendedName>
</protein>
<sequence>MDSTNENEVLRNRLNEEIRRERELKAEFEQAKLAYEAQRDLVYRIRNSLTAVHQFPAEILSEIFCAYMDITRDTPLAQLLPTHVCSTWRKAAIDNTPRFWTALYISLGREPTFRHHPAMMADWLERSGSLPIEVRVDSPREKQPLYSTKDLSKFPVEITQVVARFSPRIRALSFRAYPKNVLPLLILPEDSFPILEELDLSLYLNTFSFRTLRYHLLGYGLPQGFPTLRSTNVNLSAVTKCDLGGTSDPPNDVFTILSRCTSLVECIISFSSQCSTVLSNRGPLVLSNLRALTLRCTDERKLLDIDPLSAFSAPALESLCLEFGYLGGSSRANLAPSLIDFQERSKCSITHLFLIRAHEMSNKDLMAIMDTLGASLRSLAVIAKKITPKNVLQKLACKRNKQTALPHLELLRFSCSLRSQLTLSPSALLDMVEGRWSDEGRRRFGVVSRLNKVQMVKLVPKLFSRKLRNILDDEEMAWMNEDDFSAASDSDLNVDFDRDGLSGSGSGLDEEDPRGDTTEEEPDEIWMMSDMTAKDKKRLDMLKSEGFEFAEETSFY</sequence>
<accession>A0A8H5H7J1</accession>
<dbReference type="AlphaFoldDB" id="A0A8H5H7J1"/>
<gene>
    <name evidence="3" type="ORF">D9757_010854</name>
</gene>
<feature type="region of interest" description="Disordered" evidence="2">
    <location>
        <begin position="499"/>
        <end position="530"/>
    </location>
</feature>
<reference evidence="3 4" key="1">
    <citation type="journal article" date="2020" name="ISME J.">
        <title>Uncovering the hidden diversity of litter-decomposition mechanisms in mushroom-forming fungi.</title>
        <authorList>
            <person name="Floudas D."/>
            <person name="Bentzer J."/>
            <person name="Ahren D."/>
            <person name="Johansson T."/>
            <person name="Persson P."/>
            <person name="Tunlid A."/>
        </authorList>
    </citation>
    <scope>NUCLEOTIDE SEQUENCE [LARGE SCALE GENOMIC DNA]</scope>
    <source>
        <strain evidence="3 4">CBS 406.79</strain>
    </source>
</reference>
<proteinExistence type="predicted"/>
<keyword evidence="4" id="KW-1185">Reference proteome</keyword>
<organism evidence="3 4">
    <name type="scientific">Collybiopsis confluens</name>
    <dbReference type="NCBI Taxonomy" id="2823264"/>
    <lineage>
        <taxon>Eukaryota</taxon>
        <taxon>Fungi</taxon>
        <taxon>Dikarya</taxon>
        <taxon>Basidiomycota</taxon>
        <taxon>Agaricomycotina</taxon>
        <taxon>Agaricomycetes</taxon>
        <taxon>Agaricomycetidae</taxon>
        <taxon>Agaricales</taxon>
        <taxon>Marasmiineae</taxon>
        <taxon>Omphalotaceae</taxon>
        <taxon>Collybiopsis</taxon>
    </lineage>
</organism>
<evidence type="ECO:0008006" key="5">
    <source>
        <dbReference type="Google" id="ProtNLM"/>
    </source>
</evidence>
<feature type="compositionally biased region" description="Acidic residues" evidence="2">
    <location>
        <begin position="508"/>
        <end position="524"/>
    </location>
</feature>
<keyword evidence="1" id="KW-0175">Coiled coil</keyword>
<dbReference type="EMBL" id="JAACJN010000077">
    <property type="protein sequence ID" value="KAF5378391.1"/>
    <property type="molecule type" value="Genomic_DNA"/>
</dbReference>